<comment type="caution">
    <text evidence="2">The sequence shown here is derived from an EMBL/GenBank/DDBJ whole genome shotgun (WGS) entry which is preliminary data.</text>
</comment>
<evidence type="ECO:0000313" key="2">
    <source>
        <dbReference type="EMBL" id="KAF2441086.1"/>
    </source>
</evidence>
<sequence length="153" mass="16494">MSTARLRADLALPCSFVGLEPGLHELTQLAPDSILLAKIPFNDLPRCEIPVKLRNVGLFAALDERDEAWCPLAVTSSSLSPAVEQRASSLAGDVLVCCIVSSIISPDRSISLTMGLNTKQYYLSLVPNNVPKRTFGSDTRDELPKIPLSSTAN</sequence>
<name>A0A9P4PDQ4_9PLEO</name>
<organism evidence="2 3">
    <name type="scientific">Karstenula rhodostoma CBS 690.94</name>
    <dbReference type="NCBI Taxonomy" id="1392251"/>
    <lineage>
        <taxon>Eukaryota</taxon>
        <taxon>Fungi</taxon>
        <taxon>Dikarya</taxon>
        <taxon>Ascomycota</taxon>
        <taxon>Pezizomycotina</taxon>
        <taxon>Dothideomycetes</taxon>
        <taxon>Pleosporomycetidae</taxon>
        <taxon>Pleosporales</taxon>
        <taxon>Massarineae</taxon>
        <taxon>Didymosphaeriaceae</taxon>
        <taxon>Karstenula</taxon>
    </lineage>
</organism>
<evidence type="ECO:0000313" key="3">
    <source>
        <dbReference type="Proteomes" id="UP000799764"/>
    </source>
</evidence>
<dbReference type="AlphaFoldDB" id="A0A9P4PDQ4"/>
<dbReference type="EMBL" id="MU001506">
    <property type="protein sequence ID" value="KAF2441086.1"/>
    <property type="molecule type" value="Genomic_DNA"/>
</dbReference>
<proteinExistence type="predicted"/>
<feature type="region of interest" description="Disordered" evidence="1">
    <location>
        <begin position="134"/>
        <end position="153"/>
    </location>
</feature>
<gene>
    <name evidence="2" type="ORF">P171DRAFT_88913</name>
</gene>
<reference evidence="2" key="1">
    <citation type="journal article" date="2020" name="Stud. Mycol.">
        <title>101 Dothideomycetes genomes: a test case for predicting lifestyles and emergence of pathogens.</title>
        <authorList>
            <person name="Haridas S."/>
            <person name="Albert R."/>
            <person name="Binder M."/>
            <person name="Bloem J."/>
            <person name="Labutti K."/>
            <person name="Salamov A."/>
            <person name="Andreopoulos B."/>
            <person name="Baker S."/>
            <person name="Barry K."/>
            <person name="Bills G."/>
            <person name="Bluhm B."/>
            <person name="Cannon C."/>
            <person name="Castanera R."/>
            <person name="Culley D."/>
            <person name="Daum C."/>
            <person name="Ezra D."/>
            <person name="Gonzalez J."/>
            <person name="Henrissat B."/>
            <person name="Kuo A."/>
            <person name="Liang C."/>
            <person name="Lipzen A."/>
            <person name="Lutzoni F."/>
            <person name="Magnuson J."/>
            <person name="Mondo S."/>
            <person name="Nolan M."/>
            <person name="Ohm R."/>
            <person name="Pangilinan J."/>
            <person name="Park H.-J."/>
            <person name="Ramirez L."/>
            <person name="Alfaro M."/>
            <person name="Sun H."/>
            <person name="Tritt A."/>
            <person name="Yoshinaga Y."/>
            <person name="Zwiers L.-H."/>
            <person name="Turgeon B."/>
            <person name="Goodwin S."/>
            <person name="Spatafora J."/>
            <person name="Crous P."/>
            <person name="Grigoriev I."/>
        </authorList>
    </citation>
    <scope>NUCLEOTIDE SEQUENCE</scope>
    <source>
        <strain evidence="2">CBS 690.94</strain>
    </source>
</reference>
<protein>
    <submittedName>
        <fullName evidence="2">Uncharacterized protein</fullName>
    </submittedName>
</protein>
<keyword evidence="3" id="KW-1185">Reference proteome</keyword>
<evidence type="ECO:0000256" key="1">
    <source>
        <dbReference type="SAM" id="MobiDB-lite"/>
    </source>
</evidence>
<accession>A0A9P4PDQ4</accession>
<dbReference type="Proteomes" id="UP000799764">
    <property type="component" value="Unassembled WGS sequence"/>
</dbReference>